<dbReference type="InterPro" id="IPR018163">
    <property type="entry name" value="Thr/Ala-tRNA-synth_IIc_edit"/>
</dbReference>
<dbReference type="EMBL" id="NOII01000001">
    <property type="protein sequence ID" value="OYD58626.1"/>
    <property type="molecule type" value="Genomic_DNA"/>
</dbReference>
<sequence>MKNKLFYSSSYITKWETKIISRFERNGKNYIVLEETAFYPHGGGQPCDKGIINGIEVLDVFRENDVIFHQIESFPETEDVHCQIDWDKRFDHMQQHTGQHLLSAVCRSKAGAQTLSFHMGTDDVTIDVDKPDISAAELAEIENIVNKEIYQNRLIKSYFVNEAELKSLPVAKMPSVIENIRIVEIEGIEYNACGGTHLARTGELGLIKLYKTEKQKGATRIYFKCGSRALADYETSLQILTELSAKFNTGRSEILDRIEKLEKSLQEQEKQMDLLKEQNDSYLAEELLSQKEGNYISRVFENKPVKDLIILANRITAKHDELVLFASMNEKKIVLSSGKNHTFSCGGFLKEHLSRYHGRGGGSDRSAQAAFNSIEDMRLFCDYLAQYVNQSERESIM</sequence>
<keyword evidence="7" id="KW-0378">Hydrolase</keyword>
<dbReference type="InterPro" id="IPR003156">
    <property type="entry name" value="DHHA1_dom"/>
</dbReference>
<keyword evidence="8" id="KW-1185">Reference proteome</keyword>
<gene>
    <name evidence="7" type="ORF">CGZ90_01620</name>
</gene>
<keyword evidence="3" id="KW-0479">Metal-binding</keyword>
<dbReference type="GO" id="GO:0003676">
    <property type="term" value="F:nucleic acid binding"/>
    <property type="evidence" value="ECO:0007669"/>
    <property type="project" value="InterPro"/>
</dbReference>
<dbReference type="RefSeq" id="WP_094250587.1">
    <property type="nucleotide sequence ID" value="NZ_JBHLXL010000001.1"/>
</dbReference>
<proteinExistence type="predicted"/>
<evidence type="ECO:0000256" key="2">
    <source>
        <dbReference type="ARBA" id="ARBA00004496"/>
    </source>
</evidence>
<feature type="domain" description="Alanyl-transfer RNA synthetases family profile" evidence="6">
    <location>
        <begin position="1"/>
        <end position="235"/>
    </location>
</feature>
<dbReference type="Gene3D" id="3.10.310.40">
    <property type="match status" value="1"/>
</dbReference>
<feature type="coiled-coil region" evidence="5">
    <location>
        <begin position="251"/>
        <end position="285"/>
    </location>
</feature>
<evidence type="ECO:0000259" key="6">
    <source>
        <dbReference type="PROSITE" id="PS50860"/>
    </source>
</evidence>
<dbReference type="Gene3D" id="2.40.30.130">
    <property type="match status" value="1"/>
</dbReference>
<dbReference type="Pfam" id="PF02272">
    <property type="entry name" value="DHHA1"/>
    <property type="match status" value="1"/>
</dbReference>
<keyword evidence="5" id="KW-0175">Coiled coil</keyword>
<dbReference type="Proteomes" id="UP000215059">
    <property type="component" value="Unassembled WGS sequence"/>
</dbReference>
<dbReference type="InterPro" id="IPR051335">
    <property type="entry name" value="Alanyl-tRNA_Editing_Enzymes"/>
</dbReference>
<evidence type="ECO:0000256" key="4">
    <source>
        <dbReference type="ARBA" id="ARBA00022833"/>
    </source>
</evidence>
<evidence type="ECO:0000256" key="5">
    <source>
        <dbReference type="SAM" id="Coils"/>
    </source>
</evidence>
<evidence type="ECO:0000313" key="8">
    <source>
        <dbReference type="Proteomes" id="UP000215059"/>
    </source>
</evidence>
<accession>A0A235FBA5</accession>
<protein>
    <submittedName>
        <fullName evidence="7">Hydrolase</fullName>
    </submittedName>
</protein>
<dbReference type="Pfam" id="PF01411">
    <property type="entry name" value="tRNA-synt_2c"/>
    <property type="match status" value="1"/>
</dbReference>
<comment type="cofactor">
    <cofactor evidence="1">
        <name>Zn(2+)</name>
        <dbReference type="ChEBI" id="CHEBI:29105"/>
    </cofactor>
</comment>
<dbReference type="InterPro" id="IPR018164">
    <property type="entry name" value="Ala-tRNA-synth_IIc_N"/>
</dbReference>
<dbReference type="OrthoDB" id="9812949at2"/>
<comment type="caution">
    <text evidence="7">The sequence shown here is derived from an EMBL/GenBank/DDBJ whole genome shotgun (WGS) entry which is preliminary data.</text>
</comment>
<dbReference type="PROSITE" id="PS50860">
    <property type="entry name" value="AA_TRNA_LIGASE_II_ALA"/>
    <property type="match status" value="1"/>
</dbReference>
<dbReference type="GO" id="GO:0046872">
    <property type="term" value="F:metal ion binding"/>
    <property type="evidence" value="ECO:0007669"/>
    <property type="project" value="UniProtKB-KW"/>
</dbReference>
<dbReference type="PANTHER" id="PTHR43462">
    <property type="entry name" value="ALANYL-TRNA EDITING PROTEIN"/>
    <property type="match status" value="1"/>
</dbReference>
<dbReference type="SMART" id="SM00863">
    <property type="entry name" value="tRNA_SAD"/>
    <property type="match status" value="1"/>
</dbReference>
<dbReference type="GO" id="GO:0005524">
    <property type="term" value="F:ATP binding"/>
    <property type="evidence" value="ECO:0007669"/>
    <property type="project" value="InterPro"/>
</dbReference>
<dbReference type="InterPro" id="IPR009000">
    <property type="entry name" value="Transl_B-barrel_sf"/>
</dbReference>
<dbReference type="Gene3D" id="3.30.980.10">
    <property type="entry name" value="Threonyl-trna Synthetase, Chain A, domain 2"/>
    <property type="match status" value="1"/>
</dbReference>
<dbReference type="GO" id="GO:0004813">
    <property type="term" value="F:alanine-tRNA ligase activity"/>
    <property type="evidence" value="ECO:0007669"/>
    <property type="project" value="InterPro"/>
</dbReference>
<dbReference type="SUPFAM" id="SSF50447">
    <property type="entry name" value="Translation proteins"/>
    <property type="match status" value="1"/>
</dbReference>
<reference evidence="7 8" key="1">
    <citation type="submission" date="2017-07" db="EMBL/GenBank/DDBJ databases">
        <title>Fictibacillus sp. nov. GDSW-R2A3 Genome sequencing and assembly.</title>
        <authorList>
            <person name="Mayilraj S."/>
        </authorList>
    </citation>
    <scope>NUCLEOTIDE SEQUENCE [LARGE SCALE GENOMIC DNA]</scope>
    <source>
        <strain evidence="7 8">GDSW-R2A3</strain>
    </source>
</reference>
<name>A0A235FBA5_9BACL</name>
<dbReference type="InterPro" id="IPR018165">
    <property type="entry name" value="Ala-tRNA-synth_IIc_core"/>
</dbReference>
<dbReference type="GO" id="GO:0006419">
    <property type="term" value="P:alanyl-tRNA aminoacylation"/>
    <property type="evidence" value="ECO:0007669"/>
    <property type="project" value="InterPro"/>
</dbReference>
<dbReference type="PANTHER" id="PTHR43462:SF1">
    <property type="entry name" value="ALANYL-TRNA EDITING PROTEIN AARSD1"/>
    <property type="match status" value="1"/>
</dbReference>
<dbReference type="GO" id="GO:0002161">
    <property type="term" value="F:aminoacyl-tRNA deacylase activity"/>
    <property type="evidence" value="ECO:0007669"/>
    <property type="project" value="UniProtKB-ARBA"/>
</dbReference>
<evidence type="ECO:0000256" key="3">
    <source>
        <dbReference type="ARBA" id="ARBA00022723"/>
    </source>
</evidence>
<comment type="subcellular location">
    <subcellularLocation>
        <location evidence="2">Cytoplasm</location>
    </subcellularLocation>
</comment>
<organism evidence="7 8">
    <name type="scientific">Fictibacillus aquaticus</name>
    <dbReference type="NCBI Taxonomy" id="2021314"/>
    <lineage>
        <taxon>Bacteria</taxon>
        <taxon>Bacillati</taxon>
        <taxon>Bacillota</taxon>
        <taxon>Bacilli</taxon>
        <taxon>Bacillales</taxon>
        <taxon>Fictibacillaceae</taxon>
        <taxon>Fictibacillus</taxon>
    </lineage>
</organism>
<evidence type="ECO:0000313" key="7">
    <source>
        <dbReference type="EMBL" id="OYD58626.1"/>
    </source>
</evidence>
<dbReference type="SUPFAM" id="SSF55186">
    <property type="entry name" value="ThrRS/AlaRS common domain"/>
    <property type="match status" value="1"/>
</dbReference>
<dbReference type="AlphaFoldDB" id="A0A235FBA5"/>
<dbReference type="GO" id="GO:0005737">
    <property type="term" value="C:cytoplasm"/>
    <property type="evidence" value="ECO:0007669"/>
    <property type="project" value="UniProtKB-SubCell"/>
</dbReference>
<dbReference type="Pfam" id="PF07973">
    <property type="entry name" value="tRNA_SAD"/>
    <property type="match status" value="1"/>
</dbReference>
<dbReference type="InterPro" id="IPR012947">
    <property type="entry name" value="tRNA_SAD"/>
</dbReference>
<evidence type="ECO:0000256" key="1">
    <source>
        <dbReference type="ARBA" id="ARBA00001947"/>
    </source>
</evidence>
<keyword evidence="4" id="KW-0862">Zinc</keyword>